<sequence length="326" mass="35647">MRVRLLLLLLVVCLGAGAAERTILVVESYDPGFPWDVSYKSALTARLEPAYHLEYVALDTKRLPVAQHAAMADKAWAAYLRLKPELVILGDDAALRLLVPRLAATATPAVYLGINNNPRAYFDPAAVPNVTGVLERVQAKRGIAQLRKVLPHARRLLFLLDTDFTSAVIFQEVFQRITHLSIEGLAVDIKLVASWDEWQAEVTGAARNYDALFVGPGQALRDSSTQNAHPSMDVMRWTSANASVPMFAFWDFMVGPDLATGGLVLSGRDQGAAAADIALKILGGAAPKTIYPVTADRGAFLFSRKQLRRWNLTLPPEIAAQSKFTD</sequence>
<dbReference type="RefSeq" id="WP_135200675.1">
    <property type="nucleotide sequence ID" value="NZ_SPVG01000060.1"/>
</dbReference>
<dbReference type="InterPro" id="IPR007487">
    <property type="entry name" value="ABC_transpt-TYRBP-like"/>
</dbReference>
<reference evidence="2 3" key="1">
    <citation type="submission" date="2019-03" db="EMBL/GenBank/DDBJ databases">
        <title>Draft Genome Sequence of Duganella callidus sp. nov., a Novel Duganella Species Isolated from Cultivated Soil.</title>
        <authorList>
            <person name="Raths R."/>
            <person name="Peta V."/>
            <person name="Bucking H."/>
        </authorList>
    </citation>
    <scope>NUCLEOTIDE SEQUENCE [LARGE SCALE GENOMIC DNA]</scope>
    <source>
        <strain evidence="2 3">DN04</strain>
    </source>
</reference>
<organism evidence="2 3">
    <name type="scientific">Duganella callida</name>
    <dbReference type="NCBI Taxonomy" id="2561932"/>
    <lineage>
        <taxon>Bacteria</taxon>
        <taxon>Pseudomonadati</taxon>
        <taxon>Pseudomonadota</taxon>
        <taxon>Betaproteobacteria</taxon>
        <taxon>Burkholderiales</taxon>
        <taxon>Oxalobacteraceae</taxon>
        <taxon>Telluria group</taxon>
        <taxon>Duganella</taxon>
    </lineage>
</organism>
<dbReference type="PANTHER" id="PTHR35271">
    <property type="entry name" value="ABC TRANSPORTER, SUBSTRATE-BINDING LIPOPROTEIN-RELATED"/>
    <property type="match status" value="1"/>
</dbReference>
<evidence type="ECO:0000313" key="3">
    <source>
        <dbReference type="Proteomes" id="UP000297729"/>
    </source>
</evidence>
<comment type="caution">
    <text evidence="2">The sequence shown here is derived from an EMBL/GenBank/DDBJ whole genome shotgun (WGS) entry which is preliminary data.</text>
</comment>
<dbReference type="EMBL" id="SPVG01000060">
    <property type="protein sequence ID" value="TFW27977.1"/>
    <property type="molecule type" value="Genomic_DNA"/>
</dbReference>
<gene>
    <name evidence="2" type="ORF">E4L98_06090</name>
</gene>
<evidence type="ECO:0000256" key="1">
    <source>
        <dbReference type="SAM" id="SignalP"/>
    </source>
</evidence>
<dbReference type="OrthoDB" id="1550623at2"/>
<dbReference type="Proteomes" id="UP000297729">
    <property type="component" value="Unassembled WGS sequence"/>
</dbReference>
<dbReference type="PANTHER" id="PTHR35271:SF1">
    <property type="entry name" value="ABC TRANSPORTER, SUBSTRATE-BINDING LIPOPROTEIN"/>
    <property type="match status" value="1"/>
</dbReference>
<dbReference type="Pfam" id="PF04392">
    <property type="entry name" value="ABC_sub_bind"/>
    <property type="match status" value="1"/>
</dbReference>
<dbReference type="Gene3D" id="3.40.50.2300">
    <property type="match status" value="2"/>
</dbReference>
<protein>
    <submittedName>
        <fullName evidence="2">Sugar ABC transporter</fullName>
    </submittedName>
</protein>
<name>A0A4Y9SR76_9BURK</name>
<proteinExistence type="predicted"/>
<dbReference type="AlphaFoldDB" id="A0A4Y9SR76"/>
<feature type="signal peptide" evidence="1">
    <location>
        <begin position="1"/>
        <end position="18"/>
    </location>
</feature>
<keyword evidence="1" id="KW-0732">Signal</keyword>
<keyword evidence="3" id="KW-1185">Reference proteome</keyword>
<evidence type="ECO:0000313" key="2">
    <source>
        <dbReference type="EMBL" id="TFW27977.1"/>
    </source>
</evidence>
<accession>A0A4Y9SR76</accession>
<feature type="chain" id="PRO_5021396206" evidence="1">
    <location>
        <begin position="19"/>
        <end position="326"/>
    </location>
</feature>